<evidence type="ECO:0000313" key="2">
    <source>
        <dbReference type="Proteomes" id="UP001305414"/>
    </source>
</evidence>
<proteinExistence type="predicted"/>
<reference evidence="1 2" key="1">
    <citation type="submission" date="2023-10" db="EMBL/GenBank/DDBJ databases">
        <title>Draft genome sequence of Xylaria bambusicola isolate GMP-LS, the root and basal stem rot pathogen of sugarcane in Indonesia.</title>
        <authorList>
            <person name="Selvaraj P."/>
            <person name="Muralishankar V."/>
            <person name="Muruganantham S."/>
            <person name="Sp S."/>
            <person name="Haryani S."/>
            <person name="Lau K.J.X."/>
            <person name="Naqvi N.I."/>
        </authorList>
    </citation>
    <scope>NUCLEOTIDE SEQUENCE [LARGE SCALE GENOMIC DNA]</scope>
    <source>
        <strain evidence="1">GMP-LS</strain>
    </source>
</reference>
<organism evidence="1 2">
    <name type="scientific">Xylaria bambusicola</name>
    <dbReference type="NCBI Taxonomy" id="326684"/>
    <lineage>
        <taxon>Eukaryota</taxon>
        <taxon>Fungi</taxon>
        <taxon>Dikarya</taxon>
        <taxon>Ascomycota</taxon>
        <taxon>Pezizomycotina</taxon>
        <taxon>Sordariomycetes</taxon>
        <taxon>Xylariomycetidae</taxon>
        <taxon>Xylariales</taxon>
        <taxon>Xylariaceae</taxon>
        <taxon>Xylaria</taxon>
    </lineage>
</organism>
<dbReference type="Proteomes" id="UP001305414">
    <property type="component" value="Unassembled WGS sequence"/>
</dbReference>
<evidence type="ECO:0000313" key="1">
    <source>
        <dbReference type="EMBL" id="KAK5631383.1"/>
    </source>
</evidence>
<comment type="caution">
    <text evidence="1">The sequence shown here is derived from an EMBL/GenBank/DDBJ whole genome shotgun (WGS) entry which is preliminary data.</text>
</comment>
<name>A0AAN7URG5_9PEZI</name>
<dbReference type="EMBL" id="JAWHQM010000019">
    <property type="protein sequence ID" value="KAK5631383.1"/>
    <property type="molecule type" value="Genomic_DNA"/>
</dbReference>
<keyword evidence="2" id="KW-1185">Reference proteome</keyword>
<gene>
    <name evidence="1" type="ORF">RRF57_007097</name>
</gene>
<sequence>MWCCLDKGNNILHRPAPSSLTHVPSCNRQIPCLVVLVMVDRLMSTALAFEAKVLVNDELAAARVDGGTNGE</sequence>
<accession>A0AAN7URG5</accession>
<protein>
    <submittedName>
        <fullName evidence="1">Uncharacterized protein</fullName>
    </submittedName>
</protein>
<dbReference type="AlphaFoldDB" id="A0AAN7URG5"/>